<name>A0ABY5DKY2_9GAMM</name>
<protein>
    <recommendedName>
        <fullName evidence="4">Outer membrane protein beta-barrel domain-containing protein</fullName>
    </recommendedName>
</protein>
<evidence type="ECO:0008006" key="4">
    <source>
        <dbReference type="Google" id="ProtNLM"/>
    </source>
</evidence>
<dbReference type="EMBL" id="CP092900">
    <property type="protein sequence ID" value="UTC24800.1"/>
    <property type="molecule type" value="Genomic_DNA"/>
</dbReference>
<feature type="chain" id="PRO_5045896885" description="Outer membrane protein beta-barrel domain-containing protein" evidence="1">
    <location>
        <begin position="20"/>
        <end position="263"/>
    </location>
</feature>
<accession>A0ABY5DKY2</accession>
<reference evidence="2 3" key="1">
    <citation type="journal article" date="2022" name="Nat. Microbiol.">
        <title>The microbiome of a bacterivorous marine choanoflagellate contains a resource-demanding obligate bacterial associate.</title>
        <authorList>
            <person name="Needham D.M."/>
            <person name="Poirier C."/>
            <person name="Bachy C."/>
            <person name="George E.E."/>
            <person name="Wilken S."/>
            <person name="Yung C.C.M."/>
            <person name="Limardo A.J."/>
            <person name="Morando M."/>
            <person name="Sudek L."/>
            <person name="Malmstrom R.R."/>
            <person name="Keeling P.J."/>
            <person name="Santoro A.E."/>
            <person name="Worden A.Z."/>
        </authorList>
    </citation>
    <scope>NUCLEOTIDE SEQUENCE [LARGE SCALE GENOMIC DNA]</scope>
    <source>
        <strain evidence="2 3">Comchoano-1</strain>
    </source>
</reference>
<proteinExistence type="predicted"/>
<dbReference type="RefSeq" id="WP_258568589.1">
    <property type="nucleotide sequence ID" value="NZ_CP092900.1"/>
</dbReference>
<evidence type="ECO:0000313" key="2">
    <source>
        <dbReference type="EMBL" id="UTC24800.1"/>
    </source>
</evidence>
<organism evidence="2 3">
    <name type="scientific">Candidatus Comchoanobacter bicostacola</name>
    <dbReference type="NCBI Taxonomy" id="2919598"/>
    <lineage>
        <taxon>Bacteria</taxon>
        <taxon>Pseudomonadati</taxon>
        <taxon>Pseudomonadota</taxon>
        <taxon>Gammaproteobacteria</taxon>
        <taxon>Candidatus Comchoanobacterales</taxon>
        <taxon>Candidatus Comchoanobacteraceae</taxon>
        <taxon>Candidatus Comchoanobacter</taxon>
    </lineage>
</organism>
<keyword evidence="3" id="KW-1185">Reference proteome</keyword>
<keyword evidence="1" id="KW-0732">Signal</keyword>
<sequence>MKIKAILIACAFSCMSTHAYRKTNREYGYFDLSVGPAFMEDNTFGKQIVEYNLGPIISTSVGLTHDNGLGIGLNYIFTYNSKILDLKASNEIVEPIPKDESTAISTNGIKLDFSYRLNTGTEVSIIFHGGPCVFNTTDQSTIVSKPIVESSETATSTDIVVTDAATGTNTVKVKLGDAALPEAIAVEESIKPYSNFTFGYEVCTGIEYRQDRHKAFGIEFGLLSTQVYKSTFSTDAVIGDRITSQRSDTLESIFFNVTARYYM</sequence>
<evidence type="ECO:0000313" key="3">
    <source>
        <dbReference type="Proteomes" id="UP001055955"/>
    </source>
</evidence>
<feature type="signal peptide" evidence="1">
    <location>
        <begin position="1"/>
        <end position="19"/>
    </location>
</feature>
<gene>
    <name evidence="2" type="ORF">MMH89_01365</name>
</gene>
<dbReference type="Proteomes" id="UP001055955">
    <property type="component" value="Chromosome"/>
</dbReference>
<evidence type="ECO:0000256" key="1">
    <source>
        <dbReference type="SAM" id="SignalP"/>
    </source>
</evidence>